<dbReference type="EMBL" id="FTOB01000006">
    <property type="protein sequence ID" value="SIS97692.1"/>
    <property type="molecule type" value="Genomic_DNA"/>
</dbReference>
<organism evidence="1 2">
    <name type="scientific">Zobellia uliginosa</name>
    <dbReference type="NCBI Taxonomy" id="143224"/>
    <lineage>
        <taxon>Bacteria</taxon>
        <taxon>Pseudomonadati</taxon>
        <taxon>Bacteroidota</taxon>
        <taxon>Flavobacteriia</taxon>
        <taxon>Flavobacteriales</taxon>
        <taxon>Flavobacteriaceae</taxon>
        <taxon>Zobellia</taxon>
    </lineage>
</organism>
<proteinExistence type="predicted"/>
<evidence type="ECO:0000313" key="2">
    <source>
        <dbReference type="Proteomes" id="UP000185728"/>
    </source>
</evidence>
<dbReference type="RefSeq" id="WP_076456515.1">
    <property type="nucleotide sequence ID" value="NZ_FTOB01000006.1"/>
</dbReference>
<keyword evidence="2" id="KW-1185">Reference proteome</keyword>
<name>A0ABY1KZI9_9FLAO</name>
<accession>A0ABY1KZI9</accession>
<dbReference type="Proteomes" id="UP000185728">
    <property type="component" value="Unassembled WGS sequence"/>
</dbReference>
<gene>
    <name evidence="1" type="ORF">SAMN05421766_10625</name>
</gene>
<protein>
    <submittedName>
        <fullName evidence="1">Uncharacterized protein</fullName>
    </submittedName>
</protein>
<reference evidence="1 2" key="1">
    <citation type="submission" date="2017-01" db="EMBL/GenBank/DDBJ databases">
        <authorList>
            <person name="Varghese N."/>
            <person name="Submissions S."/>
        </authorList>
    </citation>
    <scope>NUCLEOTIDE SEQUENCE [LARGE SCALE GENOMIC DNA]</scope>
    <source>
        <strain evidence="1 2">DSM 2061</strain>
    </source>
</reference>
<sequence>MKTNEQLNTTSTIVEIFKTNVGSQQLANKIVNDLNQLYPDYIINFDLEDCDKVLRIESDNSIHISRIIDYGNSNNIQIELIDY</sequence>
<evidence type="ECO:0000313" key="1">
    <source>
        <dbReference type="EMBL" id="SIS97692.1"/>
    </source>
</evidence>
<comment type="caution">
    <text evidence="1">The sequence shown here is derived from an EMBL/GenBank/DDBJ whole genome shotgun (WGS) entry which is preliminary data.</text>
</comment>